<evidence type="ECO:0000256" key="1">
    <source>
        <dbReference type="SAM" id="MobiDB-lite"/>
    </source>
</evidence>
<feature type="compositionally biased region" description="Polar residues" evidence="1">
    <location>
        <begin position="1"/>
        <end position="16"/>
    </location>
</feature>
<sequence length="108" mass="12444">MKSDTSPISTGCQKSRINTRESRIHPNRQEIKNPILEGWTPTSGTIPQPLEVAKSSQTIEKSKQINYQSPQPNKDSRNEIKTKIEHRREQNHNKSEILIRKSRGNRSN</sequence>
<dbReference type="VEuPathDB" id="PlasmoDB:C922_05539"/>
<dbReference type="RefSeq" id="XP_008819332.1">
    <property type="nucleotide sequence ID" value="XM_008821110.1"/>
</dbReference>
<feature type="compositionally biased region" description="Basic and acidic residues" evidence="1">
    <location>
        <begin position="18"/>
        <end position="31"/>
    </location>
</feature>
<evidence type="ECO:0000313" key="3">
    <source>
        <dbReference type="Proteomes" id="UP000030640"/>
    </source>
</evidence>
<gene>
    <name evidence="2" type="ORF">C922_05539</name>
</gene>
<dbReference type="GeneID" id="20040813"/>
<protein>
    <submittedName>
        <fullName evidence="2">Uncharacterized protein</fullName>
    </submittedName>
</protein>
<accession>W7AFL6</accession>
<name>W7AFL6_9APIC</name>
<dbReference type="Proteomes" id="UP000030640">
    <property type="component" value="Unassembled WGS sequence"/>
</dbReference>
<feature type="compositionally biased region" description="Basic and acidic residues" evidence="1">
    <location>
        <begin position="74"/>
        <end position="99"/>
    </location>
</feature>
<feature type="compositionally biased region" description="Polar residues" evidence="1">
    <location>
        <begin position="54"/>
        <end position="73"/>
    </location>
</feature>
<dbReference type="AlphaFoldDB" id="W7AFL6"/>
<feature type="region of interest" description="Disordered" evidence="1">
    <location>
        <begin position="1"/>
        <end position="108"/>
    </location>
</feature>
<organism evidence="2 3">
    <name type="scientific">Plasmodium inui San Antonio 1</name>
    <dbReference type="NCBI Taxonomy" id="1237626"/>
    <lineage>
        <taxon>Eukaryota</taxon>
        <taxon>Sar</taxon>
        <taxon>Alveolata</taxon>
        <taxon>Apicomplexa</taxon>
        <taxon>Aconoidasida</taxon>
        <taxon>Haemosporida</taxon>
        <taxon>Plasmodiidae</taxon>
        <taxon>Plasmodium</taxon>
        <taxon>Plasmodium (Plasmodium)</taxon>
    </lineage>
</organism>
<keyword evidence="3" id="KW-1185">Reference proteome</keyword>
<reference evidence="2 3" key="1">
    <citation type="submission" date="2013-02" db="EMBL/GenBank/DDBJ databases">
        <title>The Genome Sequence of Plasmodium inui San Antonio 1.</title>
        <authorList>
            <consortium name="The Broad Institute Genome Sequencing Platform"/>
            <consortium name="The Broad Institute Genome Sequencing Center for Infectious Disease"/>
            <person name="Neafsey D."/>
            <person name="Cheeseman I."/>
            <person name="Volkman S."/>
            <person name="Adams J."/>
            <person name="Walker B."/>
            <person name="Young S.K."/>
            <person name="Zeng Q."/>
            <person name="Gargeya S."/>
            <person name="Fitzgerald M."/>
            <person name="Haas B."/>
            <person name="Abouelleil A."/>
            <person name="Alvarado L."/>
            <person name="Arachchi H.M."/>
            <person name="Berlin A.M."/>
            <person name="Chapman S.B."/>
            <person name="Dewar J."/>
            <person name="Goldberg J."/>
            <person name="Griggs A."/>
            <person name="Gujja S."/>
            <person name="Hansen M."/>
            <person name="Howarth C."/>
            <person name="Imamovic A."/>
            <person name="Larimer J."/>
            <person name="McCowan C."/>
            <person name="Murphy C."/>
            <person name="Neiman D."/>
            <person name="Pearson M."/>
            <person name="Priest M."/>
            <person name="Roberts A."/>
            <person name="Saif S."/>
            <person name="Shea T."/>
            <person name="Sisk P."/>
            <person name="Sykes S."/>
            <person name="Wortman J."/>
            <person name="Nusbaum C."/>
            <person name="Birren B."/>
        </authorList>
    </citation>
    <scope>NUCLEOTIDE SEQUENCE [LARGE SCALE GENOMIC DNA]</scope>
    <source>
        <strain evidence="2 3">San Antonio 1</strain>
    </source>
</reference>
<dbReference type="EMBL" id="KI965552">
    <property type="protein sequence ID" value="EUD64076.1"/>
    <property type="molecule type" value="Genomic_DNA"/>
</dbReference>
<evidence type="ECO:0000313" key="2">
    <source>
        <dbReference type="EMBL" id="EUD64076.1"/>
    </source>
</evidence>
<proteinExistence type="predicted"/>